<accession>A0A2S0Q584</accession>
<name>A0A2S0Q584_NODSP</name>
<organism evidence="2 3">
    <name type="scientific">Nodularia spumigena UHCC 0039</name>
    <dbReference type="NCBI Taxonomy" id="1914872"/>
    <lineage>
        <taxon>Bacteria</taxon>
        <taxon>Bacillati</taxon>
        <taxon>Cyanobacteriota</taxon>
        <taxon>Cyanophyceae</taxon>
        <taxon>Nostocales</taxon>
        <taxon>Nodulariaceae</taxon>
        <taxon>Nodularia</taxon>
    </lineage>
</organism>
<dbReference type="RefSeq" id="WP_231859523.1">
    <property type="nucleotide sequence ID" value="NZ_CAWNZE010000001.1"/>
</dbReference>
<reference evidence="2 3" key="1">
    <citation type="submission" date="2017-03" db="EMBL/GenBank/DDBJ databases">
        <title>Comparative genomics of the toxic Baltic Sea cyanobacteria Nodularia spumigena UHCC 0039 and its response on varying salinity.</title>
        <authorList>
            <person name="Teikari J.E."/>
        </authorList>
    </citation>
    <scope>NUCLEOTIDE SEQUENCE [LARGE SCALE GENOMIC DNA]</scope>
    <source>
        <strain evidence="2 3">UHCC 0039</strain>
    </source>
</reference>
<protein>
    <submittedName>
        <fullName evidence="2">Uncharacterized protein</fullName>
    </submittedName>
</protein>
<dbReference type="EMBL" id="CP020114">
    <property type="protein sequence ID" value="AVZ29547.1"/>
    <property type="molecule type" value="Genomic_DNA"/>
</dbReference>
<evidence type="ECO:0000313" key="2">
    <source>
        <dbReference type="EMBL" id="AVZ29547.1"/>
    </source>
</evidence>
<dbReference type="AlphaFoldDB" id="A0A2S0Q584"/>
<keyword evidence="1" id="KW-0812">Transmembrane</keyword>
<keyword evidence="1" id="KW-0472">Membrane</keyword>
<dbReference type="KEGG" id="nsp:BMF81_00233"/>
<feature type="transmembrane region" description="Helical" evidence="1">
    <location>
        <begin position="63"/>
        <end position="83"/>
    </location>
</feature>
<evidence type="ECO:0000313" key="3">
    <source>
        <dbReference type="Proteomes" id="UP000244056"/>
    </source>
</evidence>
<dbReference type="GeneID" id="78015639"/>
<sequence>MSNFNPQSQPHKVDPDSNSVQSYMNILQGVIARMANNSANCKTWCISLVSATLVVLADKNKPTYAWISLIPILLFFLLDSYYLGQERSFRDIYNKFVNDLHSDKLTIDRLFDLKPPKGMNVVNLLFTSSLSFSVYPFYLTLLITVIIARYFIL</sequence>
<dbReference type="Proteomes" id="UP000244056">
    <property type="component" value="Chromosome"/>
</dbReference>
<feature type="transmembrane region" description="Helical" evidence="1">
    <location>
        <begin position="124"/>
        <end position="152"/>
    </location>
</feature>
<proteinExistence type="predicted"/>
<keyword evidence="1" id="KW-1133">Transmembrane helix</keyword>
<evidence type="ECO:0000256" key="1">
    <source>
        <dbReference type="SAM" id="Phobius"/>
    </source>
</evidence>
<gene>
    <name evidence="2" type="ORF">BMF81_00233</name>
</gene>